<evidence type="ECO:0000313" key="6">
    <source>
        <dbReference type="Proteomes" id="UP001438008"/>
    </source>
</evidence>
<dbReference type="EMBL" id="JBBMFE010000001">
    <property type="protein sequence ID" value="MEQ2470988.1"/>
    <property type="molecule type" value="Genomic_DNA"/>
</dbReference>
<dbReference type="InterPro" id="IPR041286">
    <property type="entry name" value="MBG_2"/>
</dbReference>
<proteinExistence type="predicted"/>
<protein>
    <submittedName>
        <fullName evidence="5">YDG domain-containing protein</fullName>
    </submittedName>
</protein>
<feature type="chain" id="PRO_5045728229" evidence="3">
    <location>
        <begin position="34"/>
        <end position="1681"/>
    </location>
</feature>
<feature type="region of interest" description="Disordered" evidence="1">
    <location>
        <begin position="1617"/>
        <end position="1647"/>
    </location>
</feature>
<feature type="compositionally biased region" description="Low complexity" evidence="1">
    <location>
        <begin position="1625"/>
        <end position="1638"/>
    </location>
</feature>
<evidence type="ECO:0000256" key="3">
    <source>
        <dbReference type="SAM" id="SignalP"/>
    </source>
</evidence>
<dbReference type="Proteomes" id="UP001438008">
    <property type="component" value="Unassembled WGS sequence"/>
</dbReference>
<feature type="signal peptide" evidence="3">
    <location>
        <begin position="1"/>
        <end position="33"/>
    </location>
</feature>
<comment type="caution">
    <text evidence="5">The sequence shown here is derived from an EMBL/GenBank/DDBJ whole genome shotgun (WGS) entry which is preliminary data.</text>
</comment>
<feature type="compositionally biased region" description="Basic and acidic residues" evidence="1">
    <location>
        <begin position="54"/>
        <end position="76"/>
    </location>
</feature>
<keyword evidence="6" id="KW-1185">Reference proteome</keyword>
<evidence type="ECO:0000256" key="2">
    <source>
        <dbReference type="SAM" id="Phobius"/>
    </source>
</evidence>
<evidence type="ECO:0000313" key="5">
    <source>
        <dbReference type="EMBL" id="MEQ2470988.1"/>
    </source>
</evidence>
<reference evidence="5 6" key="1">
    <citation type="submission" date="2024-03" db="EMBL/GenBank/DDBJ databases">
        <title>Human intestinal bacterial collection.</title>
        <authorList>
            <person name="Pauvert C."/>
            <person name="Hitch T.C.A."/>
            <person name="Clavel T."/>
        </authorList>
    </citation>
    <scope>NUCLEOTIDE SEQUENCE [LARGE SCALE GENOMIC DNA]</scope>
    <source>
        <strain evidence="5 6">CLA-AA-H132</strain>
    </source>
</reference>
<feature type="transmembrane region" description="Helical" evidence="2">
    <location>
        <begin position="1652"/>
        <end position="1672"/>
    </location>
</feature>
<dbReference type="RefSeq" id="WP_349163300.1">
    <property type="nucleotide sequence ID" value="NZ_JBBMFE010000001.1"/>
</dbReference>
<keyword evidence="2" id="KW-1133">Transmembrane helix</keyword>
<gene>
    <name evidence="5" type="ORF">WMO29_00500</name>
</gene>
<evidence type="ECO:0000256" key="1">
    <source>
        <dbReference type="SAM" id="MobiDB-lite"/>
    </source>
</evidence>
<feature type="compositionally biased region" description="Polar residues" evidence="1">
    <location>
        <begin position="80"/>
        <end position="109"/>
    </location>
</feature>
<keyword evidence="2" id="KW-0812">Transmembrane</keyword>
<feature type="domain" description="MBG" evidence="4">
    <location>
        <begin position="931"/>
        <end position="1003"/>
    </location>
</feature>
<accession>A0ABV1FC85</accession>
<sequence>MRKHLRGNRGTRWLAILLTAAMVVGSVDTTVLAEAAKGAEEQTLPVAEAGTSGDAKDKEETPVVKTETSEEGKNPEAAENAQSGKDANAPETSGNAEKTGADENSTSENGAGGVLSELQEAPLEVEFPTETIELESEFSEEWDNDELFEGYAWKQLYGDEGIATYGTVARSHLSEEEKAAYDVLKDWIREIACNGGNARFYGEITISGYIENPKSSTVLGKIWDALKTDCPYELYWWDGGSLGWHTEGGMDENGKYYIKVTQIDIGIASDYQGDTNIYVDAKKAQAVDTAVAKAKEIVEGLKDDSVYERLNGYKNAIKDLASYNAKLNDSDYVQQLINVFDEDPSTATGYEGYARAFQYLCDLDAGGIKCYTVKGTMQYARHTDSGPFTHQNMTWNIVRLRRKNYLVDVVTCDSNGIAGAIGYEDGKDKLFLAGAKKTDSGNYRKEFNNPNDYVWYSYNGATKKAYTEAELNISSEDYDDSEPLPIKNATITIAAGTDVHEDETFTYDAQNHDVVVTLGEDELEPEYDYTLTITKDGAAYAGAIRNAGIYEITVTGSGGYTGSVEKTVTIEKRPVTPSIIERAEYLTKAYDGTTGAYPKLNYDGECQEWMTHYIRAEYEDANVGTGKKITVKVRLDGEIANNYYLTTDTLTTDKGVITKGDPTLIFRYGGGAYATTYTYSGEPLRNPEGNELILTNVNTGVQIITHNDLIFTWFKGTDENGTELEGNPVDAGTYYLKVSVAETENYNAASAGTTITIEPKKVENPEITVTPDSYEYDGKEKQPTVTVKDGETIIPSTEYTVSYSDNKNVGTATVTISNTEGGNYEVSGNHSRTFTITKVDSAKLTVVKPKVSGVYGTKTGELAIAGGKVTTADGKEISGNWAVTDTASHDMDKLLPVEGTETCTLTFTPEDTNYPNLTAEVTPNITARSVKVQINSVSRAYKAENPTFTWRAVTEEGFLAPVENDNLGIDLTTNADSNSSVGQYDITGTASNQNYDVTIAGGKKALTITKAAAPEPTRVEKSYIYASVPKYLVSIYLSKAMNLPADCGEVTYTSGETTGDMSILTRTAVYNSTFEYGLRDDLTADKIGAKVVVKVSVQMENYEDTYYELTIQIVDKKDITGSASAKNSIRYGQTLKDVELAGTFTDAENTDITLAGTFTILNGDNMPSAGTAEVRWTFTPTDKKYKPVNGTTNITVEKATPERAAAPTAAELTYGQTLAESTLTGGKAVNPNTQEAVAGTWSWADDTVKPTVDNQGYQVVFTPEDTANYNRIEATVGVTVKKAVPTISEAPTASDLTYGQTLSESTLTGGAADTDGTFIWAKADTRPEVKDSNVTEYEAVFTPTDTVNWENAAAQAKVKVSPKILTWDGSALTVLTKLADEMKDASLIGELKVSGLLDGDDAGLSYESLTAEFDTAEAGTDKQVTVTIAGAALTNANYELPAETAFTLKGSIEKTAALPGQTGLGNEYRLVMGAKDVTEVTPDLAKTENLNTPEKIVEYLKKLLVDCKIDGKNPAKENTAVYDAVLLYSADGGETWIRATADNFPAEGVKVILPYPEGTNAADYRFSAVHMFAMNRGAYKAGDVETPELTLTKDGITMTLKSLSPIALSWVKVEKAPETKPGDHSGSSSGSGNKSGGSAVTSAATGDSSQPVFWGAMALICLLGISMLLTAVRRKRGQRTE</sequence>
<feature type="region of interest" description="Disordered" evidence="1">
    <location>
        <begin position="43"/>
        <end position="112"/>
    </location>
</feature>
<dbReference type="Pfam" id="PF18676">
    <property type="entry name" value="MBG_2"/>
    <property type="match status" value="1"/>
</dbReference>
<organism evidence="5 6">
    <name type="scientific">Laedolimicola intestinihominis</name>
    <dbReference type="NCBI Taxonomy" id="3133166"/>
    <lineage>
        <taxon>Bacteria</taxon>
        <taxon>Bacillati</taxon>
        <taxon>Bacillota</taxon>
        <taxon>Clostridia</taxon>
        <taxon>Lachnospirales</taxon>
        <taxon>Lachnospiraceae</taxon>
        <taxon>Laedolimicola</taxon>
    </lineage>
</organism>
<evidence type="ECO:0000259" key="4">
    <source>
        <dbReference type="Pfam" id="PF18676"/>
    </source>
</evidence>
<keyword evidence="3" id="KW-0732">Signal</keyword>
<keyword evidence="2" id="KW-0472">Membrane</keyword>
<name>A0ABV1FC85_9FIRM</name>